<dbReference type="InterPro" id="IPR019618">
    <property type="entry name" value="Spore_germination_GerPA"/>
</dbReference>
<name>A0ABS6JFL7_9BACI</name>
<sequence length="162" mass="17674">MGNIQVNFNNFYVNNVENGSGIFSGTNIANGWTTFYKANSGFGSVSQGIAAHNTSHVFDNDMIDVPIDDRDNIYSHKYPDDSVTNVDFGSINVNALINNSTVAVGENNQVGWSGHSKRNHGNGNFTGRNVLANVSNSLNDTDYIDAPINDQDYKPGYMNQTL</sequence>
<comment type="caution">
    <text evidence="1">The sequence shown here is derived from an EMBL/GenBank/DDBJ whole genome shotgun (WGS) entry which is preliminary data.</text>
</comment>
<evidence type="ECO:0000313" key="1">
    <source>
        <dbReference type="EMBL" id="MBU9712323.1"/>
    </source>
</evidence>
<proteinExistence type="predicted"/>
<dbReference type="EMBL" id="JAHQCS010000096">
    <property type="protein sequence ID" value="MBU9712323.1"/>
    <property type="molecule type" value="Genomic_DNA"/>
</dbReference>
<keyword evidence="2" id="KW-1185">Reference proteome</keyword>
<reference evidence="1 2" key="1">
    <citation type="submission" date="2021-06" db="EMBL/GenBank/DDBJ databases">
        <title>Bacillus sp. RD4P76, an endophyte from a halophyte.</title>
        <authorList>
            <person name="Sun J.-Q."/>
        </authorList>
    </citation>
    <scope>NUCLEOTIDE SEQUENCE [LARGE SCALE GENOMIC DNA]</scope>
    <source>
        <strain evidence="1 2">CGMCC 1.15917</strain>
    </source>
</reference>
<organism evidence="1 2">
    <name type="scientific">Evansella tamaricis</name>
    <dbReference type="NCBI Taxonomy" id="2069301"/>
    <lineage>
        <taxon>Bacteria</taxon>
        <taxon>Bacillati</taxon>
        <taxon>Bacillota</taxon>
        <taxon>Bacilli</taxon>
        <taxon>Bacillales</taxon>
        <taxon>Bacillaceae</taxon>
        <taxon>Evansella</taxon>
    </lineage>
</organism>
<accession>A0ABS6JFL7</accession>
<dbReference type="RefSeq" id="WP_217066509.1">
    <property type="nucleotide sequence ID" value="NZ_JAHQCS010000096.1"/>
</dbReference>
<evidence type="ECO:0000313" key="2">
    <source>
        <dbReference type="Proteomes" id="UP000784880"/>
    </source>
</evidence>
<gene>
    <name evidence="1" type="ORF">KS419_11280</name>
</gene>
<protein>
    <submittedName>
        <fullName evidence="1">Spore germination protein</fullName>
    </submittedName>
</protein>
<dbReference type="Proteomes" id="UP000784880">
    <property type="component" value="Unassembled WGS sequence"/>
</dbReference>
<dbReference type="Pfam" id="PF10676">
    <property type="entry name" value="gerPA"/>
    <property type="match status" value="1"/>
</dbReference>